<feature type="binding site" evidence="14">
    <location>
        <position position="72"/>
    </location>
    <ligand>
        <name>FMN</name>
        <dbReference type="ChEBI" id="CHEBI:58210"/>
    </ligand>
</feature>
<evidence type="ECO:0000256" key="8">
    <source>
        <dbReference type="ARBA" id="ARBA00022884"/>
    </source>
</evidence>
<evidence type="ECO:0000256" key="11">
    <source>
        <dbReference type="ARBA" id="ARBA00048802"/>
    </source>
</evidence>
<keyword evidence="5 12" id="KW-0288">FMN</keyword>
<dbReference type="RefSeq" id="WP_039455759.1">
    <property type="nucleotide sequence ID" value="NZ_JSWE01000092.1"/>
</dbReference>
<evidence type="ECO:0000256" key="10">
    <source>
        <dbReference type="ARBA" id="ARBA00048205"/>
    </source>
</evidence>
<comment type="function">
    <text evidence="2 12">Catalyzes the synthesis of 5,6-dihydrouridine (D), a modified base found in the D-loop of most tRNAs, via the reduction of the C5-C6 double bond in target uridines.</text>
</comment>
<evidence type="ECO:0000256" key="14">
    <source>
        <dbReference type="PIRSR" id="PIRSR006621-2"/>
    </source>
</evidence>
<dbReference type="PANTHER" id="PTHR45846">
    <property type="entry name" value="TRNA-DIHYDROURIDINE(47) SYNTHASE [NAD(P)(+)]-LIKE"/>
    <property type="match status" value="1"/>
</dbReference>
<sequence>MTFSIENYKISSPVILAPMSGVTDKPFRKMVRKFGAPLLVTEMVASRAMIVQTRQSMQKCALDQEGGLTSVQLAGCEPDIMAEAARLNEDMGAKIIDINFGCPAKKVVNSYSGSALMRDENKAFKILEATVRAVKVPVTLKMRMGWDDNSLNAPKLAKMAEDVGIKMITVHGRTRCQFYSGSADWEFIRKVKDSVSIPVITNGDIKTFSNADEALEKSKADGIMIGRGVYGKPWLINQLAHYLSTGEKLPDPSIAVKLETLLEHYEEILSYYGTQAGMMMARKHISWYSSSLHGSAEFRSSINHSSDHNQVTQLIKEFFGRFE</sequence>
<dbReference type="Gene3D" id="3.20.20.70">
    <property type="entry name" value="Aldolase class I"/>
    <property type="match status" value="1"/>
</dbReference>
<comment type="cofactor">
    <cofactor evidence="1 12 14">
        <name>FMN</name>
        <dbReference type="ChEBI" id="CHEBI:58210"/>
    </cofactor>
</comment>
<dbReference type="InterPro" id="IPR024036">
    <property type="entry name" value="tRNA-dHydroUridine_Synthase_C"/>
</dbReference>
<dbReference type="Proteomes" id="UP000031258">
    <property type="component" value="Unassembled WGS sequence"/>
</dbReference>
<dbReference type="STRING" id="86105.NF27_DP00830"/>
<dbReference type="OrthoDB" id="9764501at2"/>
<protein>
    <recommendedName>
        <fullName evidence="12">tRNA-dihydrouridine synthase</fullName>
        <ecNumber evidence="12">1.3.1.-</ecNumber>
    </recommendedName>
</protein>
<evidence type="ECO:0000256" key="5">
    <source>
        <dbReference type="ARBA" id="ARBA00022643"/>
    </source>
</evidence>
<dbReference type="InterPro" id="IPR001269">
    <property type="entry name" value="DUS_fam"/>
</dbReference>
<keyword evidence="14" id="KW-0547">Nucleotide-binding</keyword>
<dbReference type="InterPro" id="IPR004652">
    <property type="entry name" value="DusB-like"/>
</dbReference>
<evidence type="ECO:0000259" key="15">
    <source>
        <dbReference type="Pfam" id="PF01207"/>
    </source>
</evidence>
<dbReference type="InterPro" id="IPR035587">
    <property type="entry name" value="DUS-like_FMN-bd"/>
</dbReference>
<dbReference type="Pfam" id="PF01207">
    <property type="entry name" value="Dus"/>
    <property type="match status" value="1"/>
</dbReference>
<evidence type="ECO:0000256" key="6">
    <source>
        <dbReference type="ARBA" id="ARBA00022694"/>
    </source>
</evidence>
<evidence type="ECO:0000313" key="17">
    <source>
        <dbReference type="Proteomes" id="UP000031258"/>
    </source>
</evidence>
<comment type="catalytic activity">
    <reaction evidence="11">
        <text>a 5,6-dihydrouridine in tRNA + NAD(+) = a uridine in tRNA + NADH + H(+)</text>
        <dbReference type="Rhea" id="RHEA:54452"/>
        <dbReference type="Rhea" id="RHEA-COMP:13339"/>
        <dbReference type="Rhea" id="RHEA-COMP:13887"/>
        <dbReference type="ChEBI" id="CHEBI:15378"/>
        <dbReference type="ChEBI" id="CHEBI:57540"/>
        <dbReference type="ChEBI" id="CHEBI:57945"/>
        <dbReference type="ChEBI" id="CHEBI:65315"/>
        <dbReference type="ChEBI" id="CHEBI:74443"/>
    </reaction>
</comment>
<keyword evidence="9 12" id="KW-0560">Oxidoreductase</keyword>
<dbReference type="SUPFAM" id="SSF51395">
    <property type="entry name" value="FMN-linked oxidoreductases"/>
    <property type="match status" value="1"/>
</dbReference>
<dbReference type="EC" id="1.3.1.-" evidence="12"/>
<comment type="catalytic activity">
    <reaction evidence="10">
        <text>a 5,6-dihydrouridine in tRNA + NADP(+) = a uridine in tRNA + NADPH + H(+)</text>
        <dbReference type="Rhea" id="RHEA:23624"/>
        <dbReference type="Rhea" id="RHEA-COMP:13339"/>
        <dbReference type="Rhea" id="RHEA-COMP:13887"/>
        <dbReference type="ChEBI" id="CHEBI:15378"/>
        <dbReference type="ChEBI" id="CHEBI:57783"/>
        <dbReference type="ChEBI" id="CHEBI:58349"/>
        <dbReference type="ChEBI" id="CHEBI:65315"/>
        <dbReference type="ChEBI" id="CHEBI:74443"/>
    </reaction>
</comment>
<comment type="caution">
    <text evidence="16">The sequence shown here is derived from an EMBL/GenBank/DDBJ whole genome shotgun (WGS) entry which is preliminary data.</text>
</comment>
<keyword evidence="6 12" id="KW-0819">tRNA processing</keyword>
<keyword evidence="4 12" id="KW-0285">Flavoprotein</keyword>
<feature type="binding site" evidence="14">
    <location>
        <position position="141"/>
    </location>
    <ligand>
        <name>FMN</name>
        <dbReference type="ChEBI" id="CHEBI:58210"/>
    </ligand>
</feature>
<evidence type="ECO:0000256" key="7">
    <source>
        <dbReference type="ARBA" id="ARBA00022857"/>
    </source>
</evidence>
<dbReference type="CDD" id="cd02801">
    <property type="entry name" value="DUS_like_FMN"/>
    <property type="match status" value="1"/>
</dbReference>
<evidence type="ECO:0000256" key="12">
    <source>
        <dbReference type="PIRNR" id="PIRNR006621"/>
    </source>
</evidence>
<keyword evidence="17" id="KW-1185">Reference proteome</keyword>
<dbReference type="GO" id="GO:0050660">
    <property type="term" value="F:flavin adenine dinucleotide binding"/>
    <property type="evidence" value="ECO:0007669"/>
    <property type="project" value="InterPro"/>
</dbReference>
<dbReference type="GO" id="GO:0017150">
    <property type="term" value="F:tRNA dihydrouridine synthase activity"/>
    <property type="evidence" value="ECO:0007669"/>
    <property type="project" value="InterPro"/>
</dbReference>
<dbReference type="PANTHER" id="PTHR45846:SF1">
    <property type="entry name" value="TRNA-DIHYDROURIDINE(47) SYNTHASE [NAD(P)(+)]-LIKE"/>
    <property type="match status" value="1"/>
</dbReference>
<dbReference type="AlphaFoldDB" id="A0A0C1QJ57"/>
<dbReference type="EMBL" id="JSWE01000092">
    <property type="protein sequence ID" value="KIE05539.1"/>
    <property type="molecule type" value="Genomic_DNA"/>
</dbReference>
<feature type="active site" description="Proton donor" evidence="13">
    <location>
        <position position="102"/>
    </location>
</feature>
<evidence type="ECO:0000256" key="13">
    <source>
        <dbReference type="PIRSR" id="PIRSR006621-1"/>
    </source>
</evidence>
<dbReference type="InterPro" id="IPR018517">
    <property type="entry name" value="tRNA_hU_synthase_CS"/>
</dbReference>
<evidence type="ECO:0000256" key="2">
    <source>
        <dbReference type="ARBA" id="ARBA00002790"/>
    </source>
</evidence>
<keyword evidence="8" id="KW-0694">RNA-binding</keyword>
<organism evidence="16 17">
    <name type="scientific">Candidatus Jidaibacter acanthamoebae</name>
    <dbReference type="NCBI Taxonomy" id="86105"/>
    <lineage>
        <taxon>Bacteria</taxon>
        <taxon>Pseudomonadati</taxon>
        <taxon>Pseudomonadota</taxon>
        <taxon>Alphaproteobacteria</taxon>
        <taxon>Rickettsiales</taxon>
        <taxon>Candidatus Midichloriaceae</taxon>
        <taxon>Candidatus Jidaibacter</taxon>
    </lineage>
</organism>
<name>A0A0C1QJ57_9RICK</name>
<evidence type="ECO:0000256" key="9">
    <source>
        <dbReference type="ARBA" id="ARBA00023002"/>
    </source>
</evidence>
<feature type="binding site" evidence="14">
    <location>
        <begin position="226"/>
        <end position="227"/>
    </location>
    <ligand>
        <name>FMN</name>
        <dbReference type="ChEBI" id="CHEBI:58210"/>
    </ligand>
</feature>
<feature type="binding site" evidence="14">
    <location>
        <position position="171"/>
    </location>
    <ligand>
        <name>FMN</name>
        <dbReference type="ChEBI" id="CHEBI:58210"/>
    </ligand>
</feature>
<dbReference type="PATRIC" id="fig|86105.3.peg.630"/>
<dbReference type="Gene3D" id="1.10.1200.80">
    <property type="entry name" value="Putative flavin oxidoreducatase, domain 2"/>
    <property type="match status" value="1"/>
</dbReference>
<evidence type="ECO:0000256" key="1">
    <source>
        <dbReference type="ARBA" id="ARBA00001917"/>
    </source>
</evidence>
<dbReference type="GO" id="GO:0000049">
    <property type="term" value="F:tRNA binding"/>
    <property type="evidence" value="ECO:0007669"/>
    <property type="project" value="UniProtKB-KW"/>
</dbReference>
<reference evidence="16 17" key="1">
    <citation type="submission" date="2014-11" db="EMBL/GenBank/DDBJ databases">
        <title>A Rickettsiales Symbiont of Amoebae With Ancient Features.</title>
        <authorList>
            <person name="Schulz F."/>
            <person name="Martijn J."/>
            <person name="Wascher F."/>
            <person name="Kostanjsek R."/>
            <person name="Ettema T.J."/>
            <person name="Horn M."/>
        </authorList>
    </citation>
    <scope>NUCLEOTIDE SEQUENCE [LARGE SCALE GENOMIC DNA]</scope>
    <source>
        <strain evidence="16 17">UWC36</strain>
    </source>
</reference>
<dbReference type="NCBIfam" id="TIGR00737">
    <property type="entry name" value="nifR3_yhdG"/>
    <property type="match status" value="1"/>
</dbReference>
<evidence type="ECO:0000256" key="4">
    <source>
        <dbReference type="ARBA" id="ARBA00022630"/>
    </source>
</evidence>
<evidence type="ECO:0000313" key="16">
    <source>
        <dbReference type="EMBL" id="KIE05539.1"/>
    </source>
</evidence>
<dbReference type="PROSITE" id="PS01136">
    <property type="entry name" value="UPF0034"/>
    <property type="match status" value="1"/>
</dbReference>
<keyword evidence="3" id="KW-0820">tRNA-binding</keyword>
<keyword evidence="7" id="KW-0521">NADP</keyword>
<proteinExistence type="inferred from homology"/>
<gene>
    <name evidence="16" type="primary">dus_2</name>
    <name evidence="16" type="ORF">NF27_DP00830</name>
</gene>
<dbReference type="PIRSF" id="PIRSF006621">
    <property type="entry name" value="Dus"/>
    <property type="match status" value="1"/>
</dbReference>
<dbReference type="InterPro" id="IPR013785">
    <property type="entry name" value="Aldolase_TIM"/>
</dbReference>
<evidence type="ECO:0000256" key="3">
    <source>
        <dbReference type="ARBA" id="ARBA00022555"/>
    </source>
</evidence>
<accession>A0A0C1QJ57</accession>
<feature type="domain" description="DUS-like FMN-binding" evidence="15">
    <location>
        <begin position="15"/>
        <end position="316"/>
    </location>
</feature>
<comment type="similarity">
    <text evidence="12">Belongs to the dus family.</text>
</comment>